<dbReference type="PANTHER" id="PTHR37534">
    <property type="entry name" value="TRANSCRIPTIONAL ACTIVATOR PROTEIN UGA3"/>
    <property type="match status" value="1"/>
</dbReference>
<evidence type="ECO:0000256" key="2">
    <source>
        <dbReference type="ARBA" id="ARBA00023242"/>
    </source>
</evidence>
<feature type="compositionally biased region" description="Basic and acidic residues" evidence="3">
    <location>
        <begin position="823"/>
        <end position="833"/>
    </location>
</feature>
<protein>
    <recommendedName>
        <fullName evidence="6">Transcription factor domain-containing protein</fullName>
    </recommendedName>
</protein>
<dbReference type="GO" id="GO:0005634">
    <property type="term" value="C:nucleus"/>
    <property type="evidence" value="ECO:0007669"/>
    <property type="project" value="UniProtKB-SubCell"/>
</dbReference>
<dbReference type="CDD" id="cd12148">
    <property type="entry name" value="fungal_TF_MHR"/>
    <property type="match status" value="1"/>
</dbReference>
<feature type="compositionally biased region" description="Acidic residues" evidence="3">
    <location>
        <begin position="277"/>
        <end position="299"/>
    </location>
</feature>
<reference evidence="4 5" key="1">
    <citation type="submission" date="2016-08" db="EMBL/GenBank/DDBJ databases">
        <title>Whole genome shotgun sequence of Pichia membranifaciens KS47-1.</title>
        <authorList>
            <person name="Konishi M."/>
            <person name="Ishida M."/>
            <person name="Arakawa T."/>
            <person name="Kato Y."/>
            <person name="Horiuchi J."/>
        </authorList>
    </citation>
    <scope>NUCLEOTIDE SEQUENCE [LARGE SCALE GENOMIC DNA]</scope>
    <source>
        <strain evidence="4 5">KS47-1</strain>
    </source>
</reference>
<feature type="compositionally biased region" description="Polar residues" evidence="3">
    <location>
        <begin position="802"/>
        <end position="811"/>
    </location>
</feature>
<feature type="compositionally biased region" description="Low complexity" evidence="3">
    <location>
        <begin position="772"/>
        <end position="788"/>
    </location>
</feature>
<keyword evidence="5" id="KW-1185">Reference proteome</keyword>
<keyword evidence="2" id="KW-0539">Nucleus</keyword>
<accession>A0A1Q2YGI7</accession>
<feature type="region of interest" description="Disordered" evidence="3">
    <location>
        <begin position="266"/>
        <end position="299"/>
    </location>
</feature>
<evidence type="ECO:0000313" key="5">
    <source>
        <dbReference type="Proteomes" id="UP000186136"/>
    </source>
</evidence>
<gene>
    <name evidence="4" type="ORF">PMKS-002066</name>
</gene>
<dbReference type="GO" id="GO:0000976">
    <property type="term" value="F:transcription cis-regulatory region binding"/>
    <property type="evidence" value="ECO:0007669"/>
    <property type="project" value="TreeGrafter"/>
</dbReference>
<evidence type="ECO:0000256" key="3">
    <source>
        <dbReference type="SAM" id="MobiDB-lite"/>
    </source>
</evidence>
<comment type="subcellular location">
    <subcellularLocation>
        <location evidence="1">Nucleus</location>
    </subcellularLocation>
</comment>
<sequence length="1041" mass="116807">MPVHKPSADPFLDLLPQVVQNPLTRTAPAAKQPKLPVPKENARLSSNTFQQVPQKTSPAADTLNTNIHSPVVPLPPSSNNPGLTSQIDLENSLFSGASNLISDLNGLINSLEIDFNTLDFQTGINPPQSSDDKASGHLLPDDIKSTSAIKSTADYQANSHPFTPSLSSIRFEGISPTSYSIASSDSHIADARLSPSLDHHSSQYQDSQFQDSYLFPKSNSVDDKTVGADQHLDAISSGTGHGTSRKRKFEEEVNLKNSIEICNLYGSGGNANTDSGEKEDDDDDGDENEDNEEDEEEQIETYNSNYIQTLTKSLVDYGSPKILTSIKSPVNDLSMPSNCGNSRSYFKQFAYENSKAFPHPNLQSLVPFDYITMLNKTINDQDLELLASFFNWGLNSSHVKYLKIFVTHIHLNIIPFSTNYAHNAYLRIFLQHAKHSPHLLFAILAISARFEVYQIEQRSDLPDYEEKLNYHRTFRTYYLSSCLRSLESVLHSKQTTLNNIESLLLTIQVLASDFSGHRGSQWRTHLHSAKDLLVKYCRYRPLSLELTIVWLWFYSMEVLAALTAPHGGTIHNFDEMDEFLPVLCPQTPQYLRYLRQNTSLYNNHDDDLIEPGKLTNALVHFGIVVDGKLESDILSRFNMYLGYDETLLEVFNALVYTIECIRDKDSVSKCQKFEIYERKILDSQGKSLNSSFLLSLFALINKARTFTYINNEPPYIIPLGRGLHPSEIIQKAFAEKYNAHNPPLEKVFISAFIHPTQISGNSKGSTKIVAESNLSSAPSGESASVSNSKSPIPVSKEKASESPHSSQQLQPESAAEPVFSDTADAKAENESSNDHGREIYFSWVDLSQQLNADAAFLRLLTLHGGVSAYGLGIKSPLVQDIVSRMIVGLYGLVRFREETAEEIDNNSKGDMMSLDNRYEVMDLDDDGRLKETGLDSVKELSKWPPFPFEKYLDYQFDNRLVMVQWPLYVCGLCCIEPRHKAVIECCFSGLIDLGVGSGELSVKKLRKIWTLQKLGRFDFEKFNLFGQGFDDDEEDDYVPFM</sequence>
<dbReference type="GO" id="GO:0045944">
    <property type="term" value="P:positive regulation of transcription by RNA polymerase II"/>
    <property type="evidence" value="ECO:0007669"/>
    <property type="project" value="TreeGrafter"/>
</dbReference>
<dbReference type="EMBL" id="BDGI01000073">
    <property type="protein sequence ID" value="GAV28595.1"/>
    <property type="molecule type" value="Genomic_DNA"/>
</dbReference>
<comment type="caution">
    <text evidence="4">The sequence shown here is derived from an EMBL/GenBank/DDBJ whole genome shotgun (WGS) entry which is preliminary data.</text>
</comment>
<evidence type="ECO:0008006" key="6">
    <source>
        <dbReference type="Google" id="ProtNLM"/>
    </source>
</evidence>
<organism evidence="4 5">
    <name type="scientific">Pichia membranifaciens</name>
    <dbReference type="NCBI Taxonomy" id="4926"/>
    <lineage>
        <taxon>Eukaryota</taxon>
        <taxon>Fungi</taxon>
        <taxon>Dikarya</taxon>
        <taxon>Ascomycota</taxon>
        <taxon>Saccharomycotina</taxon>
        <taxon>Pichiomycetes</taxon>
        <taxon>Pichiales</taxon>
        <taxon>Pichiaceae</taxon>
        <taxon>Pichia</taxon>
    </lineage>
</organism>
<name>A0A1Q2YGI7_9ASCO</name>
<proteinExistence type="predicted"/>
<dbReference type="PANTHER" id="PTHR37534:SF49">
    <property type="entry name" value="LYSINE BIOSYNTHESIS REGULATORY PROTEIN LYS14"/>
    <property type="match status" value="1"/>
</dbReference>
<dbReference type="GO" id="GO:0003700">
    <property type="term" value="F:DNA-binding transcription factor activity"/>
    <property type="evidence" value="ECO:0007669"/>
    <property type="project" value="TreeGrafter"/>
</dbReference>
<evidence type="ECO:0000313" key="4">
    <source>
        <dbReference type="EMBL" id="GAV28595.1"/>
    </source>
</evidence>
<dbReference type="OrthoDB" id="416217at2759"/>
<dbReference type="Proteomes" id="UP000186136">
    <property type="component" value="Unassembled WGS sequence"/>
</dbReference>
<feature type="region of interest" description="Disordered" evidence="3">
    <location>
        <begin position="772"/>
        <end position="833"/>
    </location>
</feature>
<dbReference type="AlphaFoldDB" id="A0A1Q2YGI7"/>
<dbReference type="Pfam" id="PF11951">
    <property type="entry name" value="Fungal_trans_2"/>
    <property type="match status" value="1"/>
</dbReference>
<dbReference type="InterPro" id="IPR021858">
    <property type="entry name" value="Fun_TF"/>
</dbReference>
<evidence type="ECO:0000256" key="1">
    <source>
        <dbReference type="ARBA" id="ARBA00004123"/>
    </source>
</evidence>